<reference evidence="3 4" key="1">
    <citation type="submission" date="2019-08" db="EMBL/GenBank/DDBJ databases">
        <authorList>
            <person name="Peeters C."/>
        </authorList>
    </citation>
    <scope>NUCLEOTIDE SEQUENCE [LARGE SCALE GENOMIC DNA]</scope>
    <source>
        <strain evidence="3 4">LMG 31109</strain>
    </source>
</reference>
<feature type="compositionally biased region" description="Basic and acidic residues" evidence="1">
    <location>
        <begin position="230"/>
        <end position="262"/>
    </location>
</feature>
<protein>
    <recommendedName>
        <fullName evidence="5">Glycine zipper domain-containing protein</fullName>
    </recommendedName>
</protein>
<feature type="compositionally biased region" description="Low complexity" evidence="1">
    <location>
        <begin position="215"/>
        <end position="224"/>
    </location>
</feature>
<proteinExistence type="predicted"/>
<evidence type="ECO:0000313" key="3">
    <source>
        <dbReference type="EMBL" id="VVD63143.1"/>
    </source>
</evidence>
<dbReference type="Proteomes" id="UP000367825">
    <property type="component" value="Unassembled WGS sequence"/>
</dbReference>
<feature type="transmembrane region" description="Helical" evidence="2">
    <location>
        <begin position="65"/>
        <end position="85"/>
    </location>
</feature>
<evidence type="ECO:0000256" key="1">
    <source>
        <dbReference type="SAM" id="MobiDB-lite"/>
    </source>
</evidence>
<keyword evidence="2" id="KW-0812">Transmembrane</keyword>
<keyword evidence="2" id="KW-0472">Membrane</keyword>
<feature type="compositionally biased region" description="Basic and acidic residues" evidence="1">
    <location>
        <begin position="168"/>
        <end position="188"/>
    </location>
</feature>
<name>A0A5E4RJQ4_9BURK</name>
<sequence>MAKIVAGRFTTFDQANLVASRLYDRAFRPADVSVFFLNPTGQHARFAVGGDVNADAAARPAGKGAAQGVVAGGAFGLALGALLFVTLWRFWLVPVVGLMAGAYLGAFLGALQRLRGREQVSAAQAGMRDAGVMLAAHVDDVTSDTAIAVLRDAGAAEIEEADGVWENGEWRDFDPTRRSGAPERDVARPEPTVGVAANDGPARREPREGQRAPRGDQQADQQADQQDDQQADRQDDQREAGRPDARGREDATRASPRRTDWL</sequence>
<keyword evidence="2" id="KW-1133">Transmembrane helix</keyword>
<evidence type="ECO:0000256" key="2">
    <source>
        <dbReference type="SAM" id="Phobius"/>
    </source>
</evidence>
<feature type="compositionally biased region" description="Basic and acidic residues" evidence="1">
    <location>
        <begin position="201"/>
        <end position="214"/>
    </location>
</feature>
<dbReference type="RefSeq" id="WP_241013722.1">
    <property type="nucleotide sequence ID" value="NZ_CABPSC010000001.1"/>
</dbReference>
<accession>A0A5E4RJQ4</accession>
<dbReference type="EMBL" id="CABPSC010000001">
    <property type="protein sequence ID" value="VVD63143.1"/>
    <property type="molecule type" value="Genomic_DNA"/>
</dbReference>
<keyword evidence="4" id="KW-1185">Reference proteome</keyword>
<organism evidence="3 4">
    <name type="scientific">Pandoraea nosoerga</name>
    <dbReference type="NCBI Taxonomy" id="2508296"/>
    <lineage>
        <taxon>Bacteria</taxon>
        <taxon>Pseudomonadati</taxon>
        <taxon>Pseudomonadota</taxon>
        <taxon>Betaproteobacteria</taxon>
        <taxon>Burkholderiales</taxon>
        <taxon>Burkholderiaceae</taxon>
        <taxon>Pandoraea</taxon>
    </lineage>
</organism>
<feature type="transmembrane region" description="Helical" evidence="2">
    <location>
        <begin position="91"/>
        <end position="111"/>
    </location>
</feature>
<gene>
    <name evidence="3" type="ORF">PNO31109_00203</name>
</gene>
<dbReference type="AlphaFoldDB" id="A0A5E4RJQ4"/>
<evidence type="ECO:0008006" key="5">
    <source>
        <dbReference type="Google" id="ProtNLM"/>
    </source>
</evidence>
<feature type="region of interest" description="Disordered" evidence="1">
    <location>
        <begin position="166"/>
        <end position="262"/>
    </location>
</feature>
<evidence type="ECO:0000313" key="4">
    <source>
        <dbReference type="Proteomes" id="UP000367825"/>
    </source>
</evidence>